<dbReference type="eggNOG" id="KOG4735">
    <property type="taxonomic scope" value="Eukaryota"/>
</dbReference>
<keyword evidence="7 8" id="KW-0472">Membrane</keyword>
<evidence type="ECO:0000256" key="5">
    <source>
        <dbReference type="ARBA" id="ARBA00022692"/>
    </source>
</evidence>
<evidence type="ECO:0000256" key="7">
    <source>
        <dbReference type="ARBA" id="ARBA00023136"/>
    </source>
</evidence>
<evidence type="ECO:0000256" key="2">
    <source>
        <dbReference type="ARBA" id="ARBA00007647"/>
    </source>
</evidence>
<keyword evidence="5 8" id="KW-0812">Transmembrane</keyword>
<comment type="similarity">
    <text evidence="2 8">Belongs to the glycosyltransferase 92 family.</text>
</comment>
<keyword evidence="6 8" id="KW-1133">Transmembrane helix</keyword>
<dbReference type="HOGENOM" id="CLU_028496_1_0_1"/>
<dbReference type="Proteomes" id="UP000008281">
    <property type="component" value="Unassembled WGS sequence"/>
</dbReference>
<evidence type="ECO:0000256" key="4">
    <source>
        <dbReference type="ARBA" id="ARBA00022679"/>
    </source>
</evidence>
<reference evidence="9" key="1">
    <citation type="submission" date="2007-07" db="EMBL/GenBank/DDBJ databases">
        <title>PCAP assembly of the Caenorhabditis remanei genome.</title>
        <authorList>
            <consortium name="The Caenorhabditis remanei Sequencing Consortium"/>
            <person name="Wilson R.K."/>
        </authorList>
    </citation>
    <scope>NUCLEOTIDE SEQUENCE [LARGE SCALE GENOMIC DNA]</scope>
    <source>
        <strain evidence="9">PB4641</strain>
    </source>
</reference>
<organism evidence="10">
    <name type="scientific">Caenorhabditis remanei</name>
    <name type="common">Caenorhabditis vulgaris</name>
    <dbReference type="NCBI Taxonomy" id="31234"/>
    <lineage>
        <taxon>Eukaryota</taxon>
        <taxon>Metazoa</taxon>
        <taxon>Ecdysozoa</taxon>
        <taxon>Nematoda</taxon>
        <taxon>Chromadorea</taxon>
        <taxon>Rhabditida</taxon>
        <taxon>Rhabditina</taxon>
        <taxon>Rhabditomorpha</taxon>
        <taxon>Rhabditoidea</taxon>
        <taxon>Rhabditidae</taxon>
        <taxon>Peloderinae</taxon>
        <taxon>Caenorhabditis</taxon>
    </lineage>
</organism>
<evidence type="ECO:0000313" key="10">
    <source>
        <dbReference type="Proteomes" id="UP000008281"/>
    </source>
</evidence>
<name>E3NE80_CAERE</name>
<evidence type="ECO:0000256" key="3">
    <source>
        <dbReference type="ARBA" id="ARBA00022676"/>
    </source>
</evidence>
<dbReference type="GO" id="GO:0016757">
    <property type="term" value="F:glycosyltransferase activity"/>
    <property type="evidence" value="ECO:0007669"/>
    <property type="project" value="UniProtKB-UniRule"/>
</dbReference>
<gene>
    <name evidence="9" type="ORF">CRE_05197</name>
</gene>
<keyword evidence="10" id="KW-1185">Reference proteome</keyword>
<comment type="subcellular location">
    <subcellularLocation>
        <location evidence="1">Membrane</location>
        <topology evidence="1">Single-pass membrane protein</topology>
    </subcellularLocation>
</comment>
<accession>E3NE80</accession>
<evidence type="ECO:0000256" key="8">
    <source>
        <dbReference type="RuleBase" id="RU366017"/>
    </source>
</evidence>
<protein>
    <recommendedName>
        <fullName evidence="8">Glycosyltransferase family 92 protein</fullName>
        <ecNumber evidence="8">2.4.1.-</ecNumber>
    </recommendedName>
</protein>
<keyword evidence="4 8" id="KW-0808">Transferase</keyword>
<dbReference type="InParanoid" id="E3NE80"/>
<dbReference type="OrthoDB" id="2526284at2759"/>
<evidence type="ECO:0000256" key="1">
    <source>
        <dbReference type="ARBA" id="ARBA00004167"/>
    </source>
</evidence>
<dbReference type="Pfam" id="PF01697">
    <property type="entry name" value="Glyco_transf_92"/>
    <property type="match status" value="1"/>
</dbReference>
<proteinExistence type="inferred from homology"/>
<keyword evidence="3 8" id="KW-0328">Glycosyltransferase</keyword>
<dbReference type="PANTHER" id="PTHR21645:SF14">
    <property type="entry name" value="GLYCOSYLTRANSFERASE FAMILY 92 PROTEIN-RELATED"/>
    <property type="match status" value="1"/>
</dbReference>
<dbReference type="AlphaFoldDB" id="E3NE80"/>
<evidence type="ECO:0000313" key="9">
    <source>
        <dbReference type="EMBL" id="EFO94533.1"/>
    </source>
</evidence>
<dbReference type="GO" id="GO:0016020">
    <property type="term" value="C:membrane"/>
    <property type="evidence" value="ECO:0007669"/>
    <property type="project" value="UniProtKB-SubCell"/>
</dbReference>
<dbReference type="InterPro" id="IPR052012">
    <property type="entry name" value="GTase_92"/>
</dbReference>
<dbReference type="PANTHER" id="PTHR21645">
    <property type="entry name" value="GLYCOSYLTRANSFERASE FAMILY 92 PROTEIN"/>
    <property type="match status" value="1"/>
</dbReference>
<dbReference type="EC" id="2.4.1.-" evidence="8"/>
<sequence>MPYEFIISKKVVIIGCLISTTCLLYFLFVNSLQHLNEYSPVRVEHYKRNYDEFIIADPRGSSKVKLNVSHAFITSIYYYPTSKSFGSNAVAFNMAIDQRSNQMRNHTFNVIGTNSSTSLFSTATSQAEGVGNCRYTTLMGRINTVENLEKLEIESNGVTVEVPFKMARYSAPKPVIICISPQFVAEQWQIFMMHVNAANRFGGHLHVYLTSIIESYFELMKVYEREGYLTLDYWLRMKLTSTESPYFDPNSNIEWRNQHEQRQIHSSIWMISYSLKLSDLSGGFMQFLLLSGNKLHFRGPVQASAHHSVKREKCCETRSRTIPRGFIIVNIPTLVHVQLPVEKNGKRKNKSRDMWKISFGKLKETIREDDIKAIEEDIYRIRNLSSTITLASNLPSSDFYLPIVFKCYYDAFYGPAFDHKPGGFGCPNADFCQLPQREDYKCIHSDAKYYSGPHMKPVTYHFTTDSFWSKNIGCYQ</sequence>
<feature type="transmembrane region" description="Helical" evidence="8">
    <location>
        <begin position="12"/>
        <end position="32"/>
    </location>
</feature>
<dbReference type="InterPro" id="IPR008166">
    <property type="entry name" value="Glyco_transf_92"/>
</dbReference>
<evidence type="ECO:0000256" key="6">
    <source>
        <dbReference type="ARBA" id="ARBA00022989"/>
    </source>
</evidence>
<dbReference type="EMBL" id="DS268619">
    <property type="protein sequence ID" value="EFO94533.1"/>
    <property type="molecule type" value="Genomic_DNA"/>
</dbReference>